<accession>A0A4Y7R9H2</accession>
<evidence type="ECO:0000313" key="1">
    <source>
        <dbReference type="EMBL" id="TEB05594.1"/>
    </source>
</evidence>
<proteinExistence type="predicted"/>
<comment type="caution">
    <text evidence="1">The sequence shown here is derived from an EMBL/GenBank/DDBJ whole genome shotgun (WGS) entry which is preliminary data.</text>
</comment>
<organism evidence="1 2">
    <name type="scientific">Pelotomaculum schinkii</name>
    <dbReference type="NCBI Taxonomy" id="78350"/>
    <lineage>
        <taxon>Bacteria</taxon>
        <taxon>Bacillati</taxon>
        <taxon>Bacillota</taxon>
        <taxon>Clostridia</taxon>
        <taxon>Eubacteriales</taxon>
        <taxon>Desulfotomaculaceae</taxon>
        <taxon>Pelotomaculum</taxon>
    </lineage>
</organism>
<dbReference type="Proteomes" id="UP000298324">
    <property type="component" value="Unassembled WGS sequence"/>
</dbReference>
<dbReference type="RefSeq" id="WP_190240592.1">
    <property type="nucleotide sequence ID" value="NZ_QFGA01000002.1"/>
</dbReference>
<sequence length="340" mass="38785">MLRALFTKRNIPCHDADGSCKFAIGPHKRILIEQINNGLSLYPIQIPHYASVHYVGRWGTLSGRFCNAFLNIAASFDAPPDSQYLTLKNEYHELKTNSSEIIGVGLATISMCRIFNARLPEVSRIDGSGKRCDYRISKNREIIIYEARGREHKSDFTKAAKEIPAKKQAHVADYKYGIISSLPRDGMPVQIYFYDPPGDEHVNPPSHFEMLINTAKYYEKASRLSGYFILADKINSRINKCLAQGDWIEGELEIPENVIKMGDEYRIQNLSFWSAMQPAIAPSRDYKIGLRFGLHNRVRNYLIRWQINSLLEYTCPEIIDYEKKISIAQDGTLLKITSVA</sequence>
<dbReference type="EMBL" id="QFGA01000002">
    <property type="protein sequence ID" value="TEB05594.1"/>
    <property type="molecule type" value="Genomic_DNA"/>
</dbReference>
<gene>
    <name evidence="1" type="ORF">Psch_02635</name>
</gene>
<evidence type="ECO:0000313" key="2">
    <source>
        <dbReference type="Proteomes" id="UP000298324"/>
    </source>
</evidence>
<protein>
    <submittedName>
        <fullName evidence="1">Uncharacterized protein</fullName>
    </submittedName>
</protein>
<name>A0A4Y7R9H2_9FIRM</name>
<keyword evidence="2" id="KW-1185">Reference proteome</keyword>
<dbReference type="AlphaFoldDB" id="A0A4Y7R9H2"/>
<reference evidence="1 2" key="1">
    <citation type="journal article" date="2018" name="Environ. Microbiol.">
        <title>Novel energy conservation strategies and behaviour of Pelotomaculum schinkii driving syntrophic propionate catabolism.</title>
        <authorList>
            <person name="Hidalgo-Ahumada C.A.P."/>
            <person name="Nobu M.K."/>
            <person name="Narihiro T."/>
            <person name="Tamaki H."/>
            <person name="Liu W.T."/>
            <person name="Kamagata Y."/>
            <person name="Stams A.J.M."/>
            <person name="Imachi H."/>
            <person name="Sousa D.Z."/>
        </authorList>
    </citation>
    <scope>NUCLEOTIDE SEQUENCE [LARGE SCALE GENOMIC DNA]</scope>
    <source>
        <strain evidence="1 2">HH</strain>
    </source>
</reference>